<evidence type="ECO:0000313" key="8">
    <source>
        <dbReference type="Proteomes" id="UP000238261"/>
    </source>
</evidence>
<feature type="region of interest" description="Disordered" evidence="6">
    <location>
        <begin position="24"/>
        <end position="45"/>
    </location>
</feature>
<dbReference type="PANTHER" id="PTHR11986:SF58">
    <property type="entry name" value="LEUCINE_METHIONINE RACEMASE"/>
    <property type="match status" value="1"/>
</dbReference>
<evidence type="ECO:0000256" key="4">
    <source>
        <dbReference type="ARBA" id="ARBA00022898"/>
    </source>
</evidence>
<dbReference type="PROSITE" id="PS00600">
    <property type="entry name" value="AA_TRANSFER_CLASS_3"/>
    <property type="match status" value="1"/>
</dbReference>
<dbReference type="InterPro" id="IPR015422">
    <property type="entry name" value="PyrdxlP-dep_Trfase_small"/>
</dbReference>
<dbReference type="EMBL" id="MDEG01000019">
    <property type="protein sequence ID" value="PPU96077.1"/>
    <property type="molecule type" value="Genomic_DNA"/>
</dbReference>
<evidence type="ECO:0000256" key="6">
    <source>
        <dbReference type="SAM" id="MobiDB-lite"/>
    </source>
</evidence>
<dbReference type="GO" id="GO:0042802">
    <property type="term" value="F:identical protein binding"/>
    <property type="evidence" value="ECO:0007669"/>
    <property type="project" value="TreeGrafter"/>
</dbReference>
<dbReference type="InterPro" id="IPR005814">
    <property type="entry name" value="Aminotrans_3"/>
</dbReference>
<dbReference type="OrthoDB" id="9801052at2"/>
<dbReference type="Proteomes" id="UP000238261">
    <property type="component" value="Unassembled WGS sequence"/>
</dbReference>
<keyword evidence="3 7" id="KW-0032">Aminotransferase</keyword>
<comment type="similarity">
    <text evidence="2 5">Belongs to the class-III pyridoxal-phosphate-dependent aminotransferase family.</text>
</comment>
<evidence type="ECO:0000256" key="1">
    <source>
        <dbReference type="ARBA" id="ARBA00001933"/>
    </source>
</evidence>
<dbReference type="GO" id="GO:0008483">
    <property type="term" value="F:transaminase activity"/>
    <property type="evidence" value="ECO:0007669"/>
    <property type="project" value="UniProtKB-KW"/>
</dbReference>
<dbReference type="CDD" id="cd00610">
    <property type="entry name" value="OAT_like"/>
    <property type="match status" value="1"/>
</dbReference>
<evidence type="ECO:0000256" key="2">
    <source>
        <dbReference type="ARBA" id="ARBA00008954"/>
    </source>
</evidence>
<dbReference type="GO" id="GO:0030170">
    <property type="term" value="F:pyridoxal phosphate binding"/>
    <property type="evidence" value="ECO:0007669"/>
    <property type="project" value="InterPro"/>
</dbReference>
<dbReference type="InterPro" id="IPR015421">
    <property type="entry name" value="PyrdxlP-dep_Trfase_major"/>
</dbReference>
<dbReference type="InterPro" id="IPR015424">
    <property type="entry name" value="PyrdxlP-dep_Trfase"/>
</dbReference>
<keyword evidence="8" id="KW-1185">Reference proteome</keyword>
<accession>A0A2S7ESI0</accession>
<protein>
    <submittedName>
        <fullName evidence="7">Aspartate aminotransferase family protein</fullName>
    </submittedName>
</protein>
<name>A0A2S7ESI0_9XANT</name>
<evidence type="ECO:0000256" key="5">
    <source>
        <dbReference type="RuleBase" id="RU003560"/>
    </source>
</evidence>
<dbReference type="Gene3D" id="3.90.1150.10">
    <property type="entry name" value="Aspartate Aminotransferase, domain 1"/>
    <property type="match status" value="1"/>
</dbReference>
<dbReference type="SUPFAM" id="SSF53383">
    <property type="entry name" value="PLP-dependent transferases"/>
    <property type="match status" value="1"/>
</dbReference>
<dbReference type="InterPro" id="IPR049704">
    <property type="entry name" value="Aminotrans_3_PPA_site"/>
</dbReference>
<keyword evidence="4 5" id="KW-0663">Pyridoxal phosphate</keyword>
<dbReference type="PANTHER" id="PTHR11986">
    <property type="entry name" value="AMINOTRANSFERASE CLASS III"/>
    <property type="match status" value="1"/>
</dbReference>
<gene>
    <name evidence="7" type="ORF">XhyaCFBP1156_16830</name>
</gene>
<evidence type="ECO:0000313" key="7">
    <source>
        <dbReference type="EMBL" id="PPU96077.1"/>
    </source>
</evidence>
<keyword evidence="7" id="KW-0808">Transferase</keyword>
<dbReference type="InterPro" id="IPR050103">
    <property type="entry name" value="Class-III_PLP-dep_AT"/>
</dbReference>
<comment type="caution">
    <text evidence="7">The sequence shown here is derived from an EMBL/GenBank/DDBJ whole genome shotgun (WGS) entry which is preliminary data.</text>
</comment>
<comment type="cofactor">
    <cofactor evidence="1">
        <name>pyridoxal 5'-phosphate</name>
        <dbReference type="ChEBI" id="CHEBI:597326"/>
    </cofactor>
</comment>
<proteinExistence type="inferred from homology"/>
<sequence>MNRNVPLPTALAPLHGDLDTLDLAAPDGLPPAAPDPDALRRTGPGYDRALSDAQMLADEAEYCSFGDTVHYSEPPRIFAHCDGSYLYDTEDVPYLDLQMWYSAVNFGYANPRLNGALKRQIDSLPQVASQYLHPTKIELAKTIAKDAERKWGRKGRVHFNVGGAQSVEDSLKLVRNATGGKSLMFAFEGGYHGRTLGASAITSSYRYRRRYGHFDRAQFIEFPYHFRGPKGISKEEYGEQCVARFERLFETEYNGVWDPKAGQCEYAAFYVEPIQGTGGYVIPPPNFFTGLKRVLDKYGILLVVDEIQMGFFRTGKLWAIEHFGVTPDVLVFGKALTNGLNPLAGIWAREELINPTVFPPGSTHSTFASNPLGTAVGLETMRMLAETDYESMVMAKGAHFLGGLRDLQKRHPEIGDVDGLGLALRAEICQADGFTPNRKLLDTMVDMGLEGELRHNGKRIGLVLDVGGYYKNVITLAPSLHISHDEIDLGLSLLDQLLTRAKRVA</sequence>
<dbReference type="Pfam" id="PF00202">
    <property type="entry name" value="Aminotran_3"/>
    <property type="match status" value="1"/>
</dbReference>
<dbReference type="AlphaFoldDB" id="A0A2S7ESI0"/>
<dbReference type="PIRSF" id="PIRSF000521">
    <property type="entry name" value="Transaminase_4ab_Lys_Orn"/>
    <property type="match status" value="1"/>
</dbReference>
<reference evidence="8" key="1">
    <citation type="submission" date="2016-08" db="EMBL/GenBank/DDBJ databases">
        <authorList>
            <person name="Merda D."/>
            <person name="Briand M."/>
            <person name="Taghouti G."/>
            <person name="Carrere S."/>
            <person name="Gouzy J."/>
            <person name="Portier P."/>
            <person name="Jacques M.-A."/>
            <person name="Fischer-Le Saux M."/>
        </authorList>
    </citation>
    <scope>NUCLEOTIDE SEQUENCE [LARGE SCALE GENOMIC DNA]</scope>
    <source>
        <strain evidence="8">CFBP1156</strain>
    </source>
</reference>
<dbReference type="Gene3D" id="3.40.640.10">
    <property type="entry name" value="Type I PLP-dependent aspartate aminotransferase-like (Major domain)"/>
    <property type="match status" value="1"/>
</dbReference>
<organism evidence="7 8">
    <name type="scientific">Xanthomonas hyacinthi</name>
    <dbReference type="NCBI Taxonomy" id="56455"/>
    <lineage>
        <taxon>Bacteria</taxon>
        <taxon>Pseudomonadati</taxon>
        <taxon>Pseudomonadota</taxon>
        <taxon>Gammaproteobacteria</taxon>
        <taxon>Lysobacterales</taxon>
        <taxon>Lysobacteraceae</taxon>
        <taxon>Xanthomonas</taxon>
    </lineage>
</organism>
<evidence type="ECO:0000256" key="3">
    <source>
        <dbReference type="ARBA" id="ARBA00022576"/>
    </source>
</evidence>